<comment type="caution">
    <text evidence="6">The sequence shown here is derived from an EMBL/GenBank/DDBJ whole genome shotgun (WGS) entry which is preliminary data.</text>
</comment>
<evidence type="ECO:0000256" key="1">
    <source>
        <dbReference type="ARBA" id="ARBA00009437"/>
    </source>
</evidence>
<dbReference type="Gene3D" id="3.40.190.10">
    <property type="entry name" value="Periplasmic binding protein-like II"/>
    <property type="match status" value="2"/>
</dbReference>
<dbReference type="PANTHER" id="PTHR30126:SF39">
    <property type="entry name" value="HTH-TYPE TRANSCRIPTIONAL REGULATOR CYSL"/>
    <property type="match status" value="1"/>
</dbReference>
<proteinExistence type="inferred from homology"/>
<keyword evidence="2" id="KW-0805">Transcription regulation</keyword>
<sequence>MLSSSVPELSALEMLAAVHELGSLSAAGKQLRLSQQAVSSRMRALEGRIGAPLLTRTPRGSTLTESGVLVAGWAAEVLAAAERLDAGIASIRSDSLRQLHVAASQTIAEHLLPHWLVALRRQQEGTGATPTVVELTVSNSETAAAHVRSGDAEIAFIESPHLPPGLSTASVQEDDLVLVVAPDHPWARRKSAVTAAELARTALVTREHGSGTRDALEYVLAAAGAPPSAPPLVELPTTAAVRSAVAAGTAPAVLSALAVRDDVVLQRLVVVPVRGVLLRRTLTAVWLSGNTPPPGPARDLAAIAARPRPGATPVKPRA</sequence>
<evidence type="ECO:0000313" key="7">
    <source>
        <dbReference type="Proteomes" id="UP001589702"/>
    </source>
</evidence>
<dbReference type="SUPFAM" id="SSF53850">
    <property type="entry name" value="Periplasmic binding protein-like II"/>
    <property type="match status" value="1"/>
</dbReference>
<dbReference type="PANTHER" id="PTHR30126">
    <property type="entry name" value="HTH-TYPE TRANSCRIPTIONAL REGULATOR"/>
    <property type="match status" value="1"/>
</dbReference>
<gene>
    <name evidence="6" type="ORF">ACFFP1_18660</name>
</gene>
<dbReference type="Pfam" id="PF03466">
    <property type="entry name" value="LysR_substrate"/>
    <property type="match status" value="1"/>
</dbReference>
<dbReference type="SUPFAM" id="SSF46785">
    <property type="entry name" value="Winged helix' DNA-binding domain"/>
    <property type="match status" value="1"/>
</dbReference>
<dbReference type="InterPro" id="IPR000847">
    <property type="entry name" value="LysR_HTH_N"/>
</dbReference>
<name>A0ABV5Y3E4_ARTRM</name>
<keyword evidence="3" id="KW-0238">DNA-binding</keyword>
<keyword evidence="7" id="KW-1185">Reference proteome</keyword>
<evidence type="ECO:0000256" key="4">
    <source>
        <dbReference type="ARBA" id="ARBA00023163"/>
    </source>
</evidence>
<evidence type="ECO:0000259" key="5">
    <source>
        <dbReference type="PROSITE" id="PS50931"/>
    </source>
</evidence>
<accession>A0ABV5Y3E4</accession>
<dbReference type="Pfam" id="PF00126">
    <property type="entry name" value="HTH_1"/>
    <property type="match status" value="1"/>
</dbReference>
<dbReference type="RefSeq" id="WP_234752405.1">
    <property type="nucleotide sequence ID" value="NZ_BAAAWN010000001.1"/>
</dbReference>
<evidence type="ECO:0000313" key="6">
    <source>
        <dbReference type="EMBL" id="MFB9821513.1"/>
    </source>
</evidence>
<dbReference type="PRINTS" id="PR00039">
    <property type="entry name" value="HTHLYSR"/>
</dbReference>
<evidence type="ECO:0000256" key="2">
    <source>
        <dbReference type="ARBA" id="ARBA00023015"/>
    </source>
</evidence>
<keyword evidence="4" id="KW-0804">Transcription</keyword>
<dbReference type="Proteomes" id="UP001589702">
    <property type="component" value="Unassembled WGS sequence"/>
</dbReference>
<dbReference type="InterPro" id="IPR005119">
    <property type="entry name" value="LysR_subst-bd"/>
</dbReference>
<protein>
    <submittedName>
        <fullName evidence="6">LysR family transcriptional regulator</fullName>
    </submittedName>
</protein>
<dbReference type="Gene3D" id="1.10.10.10">
    <property type="entry name" value="Winged helix-like DNA-binding domain superfamily/Winged helix DNA-binding domain"/>
    <property type="match status" value="1"/>
</dbReference>
<dbReference type="EMBL" id="JBHMBC010000036">
    <property type="protein sequence ID" value="MFB9821513.1"/>
    <property type="molecule type" value="Genomic_DNA"/>
</dbReference>
<comment type="similarity">
    <text evidence="1">Belongs to the LysR transcriptional regulatory family.</text>
</comment>
<dbReference type="PROSITE" id="PS50931">
    <property type="entry name" value="HTH_LYSR"/>
    <property type="match status" value="1"/>
</dbReference>
<reference evidence="6 7" key="1">
    <citation type="submission" date="2024-09" db="EMBL/GenBank/DDBJ databases">
        <authorList>
            <person name="Sun Q."/>
            <person name="Mori K."/>
        </authorList>
    </citation>
    <scope>NUCLEOTIDE SEQUENCE [LARGE SCALE GENOMIC DNA]</scope>
    <source>
        <strain evidence="6 7">JCM 1334</strain>
    </source>
</reference>
<dbReference type="InterPro" id="IPR036390">
    <property type="entry name" value="WH_DNA-bd_sf"/>
</dbReference>
<dbReference type="InterPro" id="IPR036388">
    <property type="entry name" value="WH-like_DNA-bd_sf"/>
</dbReference>
<organism evidence="6 7">
    <name type="scientific">Arthrobacter ramosus</name>
    <dbReference type="NCBI Taxonomy" id="1672"/>
    <lineage>
        <taxon>Bacteria</taxon>
        <taxon>Bacillati</taxon>
        <taxon>Actinomycetota</taxon>
        <taxon>Actinomycetes</taxon>
        <taxon>Micrococcales</taxon>
        <taxon>Micrococcaceae</taxon>
        <taxon>Arthrobacter</taxon>
    </lineage>
</organism>
<evidence type="ECO:0000256" key="3">
    <source>
        <dbReference type="ARBA" id="ARBA00023125"/>
    </source>
</evidence>
<feature type="domain" description="HTH lysR-type" evidence="5">
    <location>
        <begin position="7"/>
        <end position="64"/>
    </location>
</feature>